<dbReference type="EMBL" id="MVGC01001446">
    <property type="protein sequence ID" value="RJE17183.1"/>
    <property type="molecule type" value="Genomic_DNA"/>
</dbReference>
<feature type="compositionally biased region" description="Basic and acidic residues" evidence="1">
    <location>
        <begin position="76"/>
        <end position="87"/>
    </location>
</feature>
<evidence type="ECO:0000313" key="3">
    <source>
        <dbReference type="Proteomes" id="UP000266188"/>
    </source>
</evidence>
<reference evidence="3" key="1">
    <citation type="submission" date="2017-02" db="EMBL/GenBank/DDBJ databases">
        <authorList>
            <person name="Tafer H."/>
            <person name="Lopandic K."/>
        </authorList>
    </citation>
    <scope>NUCLEOTIDE SEQUENCE [LARGE SCALE GENOMIC DNA]</scope>
    <source>
        <strain evidence="3">CBS 366.77</strain>
    </source>
</reference>
<evidence type="ECO:0000313" key="2">
    <source>
        <dbReference type="EMBL" id="RJE17183.1"/>
    </source>
</evidence>
<organism evidence="2 3">
    <name type="scientific">Aspergillus sclerotialis</name>
    <dbReference type="NCBI Taxonomy" id="2070753"/>
    <lineage>
        <taxon>Eukaryota</taxon>
        <taxon>Fungi</taxon>
        <taxon>Dikarya</taxon>
        <taxon>Ascomycota</taxon>
        <taxon>Pezizomycotina</taxon>
        <taxon>Eurotiomycetes</taxon>
        <taxon>Eurotiomycetidae</taxon>
        <taxon>Eurotiales</taxon>
        <taxon>Aspergillaceae</taxon>
        <taxon>Aspergillus</taxon>
        <taxon>Aspergillus subgen. Polypaecilum</taxon>
    </lineage>
</organism>
<keyword evidence="3" id="KW-1185">Reference proteome</keyword>
<name>A0A3A2Z4U1_9EURO</name>
<evidence type="ECO:0000256" key="1">
    <source>
        <dbReference type="SAM" id="MobiDB-lite"/>
    </source>
</evidence>
<proteinExistence type="predicted"/>
<feature type="region of interest" description="Disordered" evidence="1">
    <location>
        <begin position="59"/>
        <end position="87"/>
    </location>
</feature>
<protein>
    <submittedName>
        <fullName evidence="2">Uncharacterized protein</fullName>
    </submittedName>
</protein>
<gene>
    <name evidence="2" type="ORF">PHISCL_10480</name>
</gene>
<comment type="caution">
    <text evidence="2">The sequence shown here is derived from an EMBL/GenBank/DDBJ whole genome shotgun (WGS) entry which is preliminary data.</text>
</comment>
<dbReference type="Proteomes" id="UP000266188">
    <property type="component" value="Unassembled WGS sequence"/>
</dbReference>
<feature type="non-terminal residue" evidence="2">
    <location>
        <position position="87"/>
    </location>
</feature>
<feature type="non-terminal residue" evidence="2">
    <location>
        <position position="1"/>
    </location>
</feature>
<sequence>LFRPDNQGNILTGPNHLDMIIATSARVLGPLRRDTLHENELGFIVFDEEDELVLRNTVASHPTPATPHLELHRKKLEHERHRPDGRS</sequence>
<accession>A0A3A2Z4U1</accession>
<dbReference type="AlphaFoldDB" id="A0A3A2Z4U1"/>